<comment type="similarity">
    <text evidence="1">Belongs to the CoA-transferase III family.</text>
</comment>
<dbReference type="InterPro" id="IPR023606">
    <property type="entry name" value="CoA-Trfase_III_dom_1_sf"/>
</dbReference>
<dbReference type="InterPro" id="IPR003673">
    <property type="entry name" value="CoA-Trfase_fam_III"/>
</dbReference>
<keyword evidence="3" id="KW-1185">Reference proteome</keyword>
<evidence type="ECO:0000313" key="2">
    <source>
        <dbReference type="EMBL" id="PPQ67240.1"/>
    </source>
</evidence>
<reference evidence="2 3" key="1">
    <citation type="journal article" date="2018" name="Evol. Lett.">
        <title>Horizontal gene cluster transfer increased hallucinogenic mushroom diversity.</title>
        <authorList>
            <person name="Reynolds H.T."/>
            <person name="Vijayakumar V."/>
            <person name="Gluck-Thaler E."/>
            <person name="Korotkin H.B."/>
            <person name="Matheny P.B."/>
            <person name="Slot J.C."/>
        </authorList>
    </citation>
    <scope>NUCLEOTIDE SEQUENCE [LARGE SCALE GENOMIC DNA]</scope>
    <source>
        <strain evidence="2 3">2629</strain>
    </source>
</reference>
<dbReference type="PANTHER" id="PTHR48229">
    <property type="entry name" value="CAIB/BAIF FAMILY ENZYME (AFU_ORTHOLOGUE AFUA_1G05360)-RELATED"/>
    <property type="match status" value="1"/>
</dbReference>
<dbReference type="InterPro" id="IPR052985">
    <property type="entry name" value="CoA-trans_III_biosynth/detox"/>
</dbReference>
<organism evidence="2 3">
    <name type="scientific">Panaeolus cyanescens</name>
    <dbReference type="NCBI Taxonomy" id="181874"/>
    <lineage>
        <taxon>Eukaryota</taxon>
        <taxon>Fungi</taxon>
        <taxon>Dikarya</taxon>
        <taxon>Basidiomycota</taxon>
        <taxon>Agaricomycotina</taxon>
        <taxon>Agaricomycetes</taxon>
        <taxon>Agaricomycetidae</taxon>
        <taxon>Agaricales</taxon>
        <taxon>Agaricineae</taxon>
        <taxon>Galeropsidaceae</taxon>
        <taxon>Panaeolus</taxon>
    </lineage>
</organism>
<dbReference type="EMBL" id="NHTK01006026">
    <property type="protein sequence ID" value="PPQ67240.1"/>
    <property type="molecule type" value="Genomic_DNA"/>
</dbReference>
<evidence type="ECO:0008006" key="4">
    <source>
        <dbReference type="Google" id="ProtNLM"/>
    </source>
</evidence>
<name>A0A409VLV6_9AGAR</name>
<proteinExistence type="inferred from homology"/>
<dbReference type="SUPFAM" id="SSF89796">
    <property type="entry name" value="CoA-transferase family III (CaiB/BaiF)"/>
    <property type="match status" value="2"/>
</dbReference>
<protein>
    <recommendedName>
        <fullName evidence="4">CoA-transferase family III domain-containing protein</fullName>
    </recommendedName>
</protein>
<dbReference type="InParanoid" id="A0A409VLV6"/>
<evidence type="ECO:0000256" key="1">
    <source>
        <dbReference type="ARBA" id="ARBA00008383"/>
    </source>
</evidence>
<comment type="caution">
    <text evidence="2">The sequence shown here is derived from an EMBL/GenBank/DDBJ whole genome shotgun (WGS) entry which is preliminary data.</text>
</comment>
<dbReference type="Gene3D" id="3.40.50.10540">
    <property type="entry name" value="Crotonobetainyl-coa:carnitine coa-transferase, domain 1"/>
    <property type="match status" value="1"/>
</dbReference>
<dbReference type="AlphaFoldDB" id="A0A409VLV6"/>
<dbReference type="GO" id="GO:0003824">
    <property type="term" value="F:catalytic activity"/>
    <property type="evidence" value="ECO:0007669"/>
    <property type="project" value="InterPro"/>
</dbReference>
<dbReference type="OrthoDB" id="2308815at2759"/>
<dbReference type="Pfam" id="PF02515">
    <property type="entry name" value="CoA_transf_3"/>
    <property type="match status" value="1"/>
</dbReference>
<dbReference type="STRING" id="181874.A0A409VLV6"/>
<evidence type="ECO:0000313" key="3">
    <source>
        <dbReference type="Proteomes" id="UP000284842"/>
    </source>
</evidence>
<gene>
    <name evidence="2" type="ORF">CVT24_011559</name>
</gene>
<dbReference type="Proteomes" id="UP000284842">
    <property type="component" value="Unassembled WGS sequence"/>
</dbReference>
<dbReference type="PANTHER" id="PTHR48229:SF2">
    <property type="entry name" value="CAIB_BAIF FAMILY PROTEIN"/>
    <property type="match status" value="1"/>
</dbReference>
<accession>A0A409VLV6</accession>
<sequence length="592" mass="64898">MSVPETSNTALYSMPEESRLLLHHGILQNPLHSSPTLPIPLPAEIHDAAKVITFTGGNNPVLPINWRFAESISAIKGFQGAMLNVLMKRRGDVEAYEKIEINVDHASLFIFSVLLTVIDPGHENVTLGTKDQLHKIIPDGDKFKAFDSKISNACTNIYRTKEGKFFHLHGSLNPAIALSALSISKTLSSDSDSMAEVVSIYASAISQYSAPQLETLMNDQHRQAGTTCQSPQEYRDSVHGKANAHVGLYEIHHIPNETQKAGWWDNRASGTTGVQNGGGGGKLRPLQGLKIVDLSRIIAAPTISRELAELGASVMRITSPNVTDATDLLIDLGWGKWNAYLDLKTKGGQERLRELILEADVVVDGYRPGVLEKYGFGKEGVLNIVKGRERGIIYVHENCYGWNGPLSGRSGWQQISDAHCGTSYEFGKAIGSDGPVTPIFPNSDYCTGAAAAAGVMHALIEQAEKGGSFVIDAALNYYSQWLINSVGTYPEPVWESLWSEYGKLTFKASDSMMFVMIGPVMGLIKERNGGRLFSEEFFEVSENKAIGKAVRKVKPVLRFVDERVRLGYNVGFRGNGTDKARWPEDLMTEIID</sequence>